<keyword evidence="3" id="KW-0720">Serine protease</keyword>
<evidence type="ECO:0000313" key="7">
    <source>
        <dbReference type="EMBL" id="TQP14637.1"/>
    </source>
</evidence>
<dbReference type="PANTHER" id="PTHR24276:SF98">
    <property type="entry name" value="FI18310P1-RELATED"/>
    <property type="match status" value="1"/>
</dbReference>
<keyword evidence="4" id="KW-1133">Transmembrane helix</keyword>
<organism evidence="7 8">
    <name type="scientific">Vibrio cholerae</name>
    <dbReference type="NCBI Taxonomy" id="666"/>
    <lineage>
        <taxon>Bacteria</taxon>
        <taxon>Pseudomonadati</taxon>
        <taxon>Pseudomonadota</taxon>
        <taxon>Gammaproteobacteria</taxon>
        <taxon>Vibrionales</taxon>
        <taxon>Vibrionaceae</taxon>
        <taxon>Vibrio</taxon>
    </lineage>
</organism>
<dbReference type="InterPro" id="IPR050430">
    <property type="entry name" value="Peptidase_S1"/>
</dbReference>
<dbReference type="Gene3D" id="2.40.10.10">
    <property type="entry name" value="Trypsin-like serine proteases"/>
    <property type="match status" value="1"/>
</dbReference>
<dbReference type="InterPro" id="IPR033116">
    <property type="entry name" value="TRYPSIN_SER"/>
</dbReference>
<dbReference type="PROSITE" id="PS00134">
    <property type="entry name" value="TRYPSIN_HIS"/>
    <property type="match status" value="1"/>
</dbReference>
<evidence type="ECO:0000256" key="1">
    <source>
        <dbReference type="ARBA" id="ARBA00007664"/>
    </source>
</evidence>
<dbReference type="InterPro" id="IPR013783">
    <property type="entry name" value="Ig-like_fold"/>
</dbReference>
<dbReference type="GO" id="GO:0004252">
    <property type="term" value="F:serine-type endopeptidase activity"/>
    <property type="evidence" value="ECO:0007669"/>
    <property type="project" value="InterPro"/>
</dbReference>
<comment type="similarity">
    <text evidence="1">Belongs to the peptidase S1 family.</text>
</comment>
<dbReference type="CDD" id="cd00190">
    <property type="entry name" value="Tryp_SPc"/>
    <property type="match status" value="1"/>
</dbReference>
<dbReference type="GO" id="GO:0006508">
    <property type="term" value="P:proteolysis"/>
    <property type="evidence" value="ECO:0007669"/>
    <property type="project" value="UniProtKB-KW"/>
</dbReference>
<keyword evidence="2" id="KW-1015">Disulfide bond</keyword>
<proteinExistence type="inferred from homology"/>
<feature type="signal peptide" evidence="5">
    <location>
        <begin position="1"/>
        <end position="22"/>
    </location>
</feature>
<dbReference type="RefSeq" id="WP_142735706.1">
    <property type="nucleotide sequence ID" value="NZ_JAEMEZ010000004.1"/>
</dbReference>
<gene>
    <name evidence="7" type="ORF">FLM02_08730</name>
</gene>
<protein>
    <submittedName>
        <fullName evidence="7">Trypsin-like serine protease</fullName>
    </submittedName>
</protein>
<keyword evidence="5" id="KW-0732">Signal</keyword>
<dbReference type="InterPro" id="IPR018114">
    <property type="entry name" value="TRYPSIN_HIS"/>
</dbReference>
<name>A0A544C7N6_VIBCL</name>
<dbReference type="PANTHER" id="PTHR24276">
    <property type="entry name" value="POLYSERASE-RELATED"/>
    <property type="match status" value="1"/>
</dbReference>
<evidence type="ECO:0000256" key="3">
    <source>
        <dbReference type="RuleBase" id="RU363034"/>
    </source>
</evidence>
<feature type="transmembrane region" description="Helical" evidence="4">
    <location>
        <begin position="521"/>
        <end position="539"/>
    </location>
</feature>
<reference evidence="7 8" key="1">
    <citation type="submission" date="2019-07" db="EMBL/GenBank/DDBJ databases">
        <title>Phenotypic and genotypic antimicrobial resistance traits of Vibrio cholerae non-O1/non-O139 isolated from a large Austrian lake frequently associated with cases of infection.</title>
        <authorList>
            <person name="Lepuschitz S."/>
            <person name="Baron S."/>
            <person name="Larvor E."/>
            <person name="Granier S."/>
            <person name="Pretzer C."/>
            <person name="Mach R.L."/>
            <person name="Farnleitner A.H."/>
            <person name="Ruppitsch W."/>
            <person name="Pleininger S."/>
            <person name="Indra A."/>
            <person name="Kirschner A.K.T."/>
        </authorList>
    </citation>
    <scope>NUCLEOTIDE SEQUENCE [LARGE SCALE GENOMIC DNA]</scope>
    <source>
        <strain evidence="7 8">A12JL36W90</strain>
    </source>
</reference>
<dbReference type="InterPro" id="IPR001314">
    <property type="entry name" value="Peptidase_S1A"/>
</dbReference>
<evidence type="ECO:0000256" key="5">
    <source>
        <dbReference type="SAM" id="SignalP"/>
    </source>
</evidence>
<dbReference type="FunFam" id="2.40.10.10:FF:000002">
    <property type="entry name" value="Transmembrane protease serine"/>
    <property type="match status" value="1"/>
</dbReference>
<keyword evidence="3 7" id="KW-0645">Protease</keyword>
<keyword evidence="3" id="KW-0378">Hydrolase</keyword>
<evidence type="ECO:0000256" key="4">
    <source>
        <dbReference type="SAM" id="Phobius"/>
    </source>
</evidence>
<dbReference type="Pfam" id="PF00089">
    <property type="entry name" value="Trypsin"/>
    <property type="match status" value="1"/>
</dbReference>
<dbReference type="InterPro" id="IPR043504">
    <property type="entry name" value="Peptidase_S1_PA_chymotrypsin"/>
</dbReference>
<evidence type="ECO:0000313" key="8">
    <source>
        <dbReference type="Proteomes" id="UP000319979"/>
    </source>
</evidence>
<keyword evidence="4" id="KW-0812">Transmembrane</keyword>
<dbReference type="Proteomes" id="UP000319979">
    <property type="component" value="Unassembled WGS sequence"/>
</dbReference>
<feature type="chain" id="PRO_5022105245" evidence="5">
    <location>
        <begin position="23"/>
        <end position="545"/>
    </location>
</feature>
<sequence>MNKTFLSGVIGTLLFTSFQFSASGTESGVSSRIIGGEQAPAGEWPYMVALTARNSSHVFCGGSYLGGRYVLTAAHCVDKEDPAKGDVLLGAFDMNDANTAERIHVKQIYVHNSYITASMGNDIAVLELERDPSPRRSVQISDSSDFNELKKDSPMTVIGFGNRKEVGGEKSDPATILHQVQVPFVPLPECKTKGSDQDAKDDYSKLTNNAFCAGSFGKDSCSGDSGGPIFFDSNNGRKQMGVISWGDGCGRANSPGVYTNLSVFNDWLDDQQLGLSYRQKRDLGVVRLGSYTHKLTFTNNGTSDINLGRTTVIGISGADAAIVNNSCTGVLASGMSCDVEFSYDITQHKQGLVKLYISSNSYKSGDIQAYLYFDALDAAPSETVSFLAHLPVHNTHVNDHPWTVVGNGLQTSSLSAGEESVILLENLPKGRLKFHYKLSSSEVLDQLVVYVNDKFKGKYYNNTESLATLDMYGTSNKVRFIYRRHRSSTDDQSRAILSQISYDPKLFDLPPPLDIRVGDSGGGSLGGAVLAFLFGCGWLRRRQSV</sequence>
<dbReference type="InterPro" id="IPR009003">
    <property type="entry name" value="Peptidase_S1_PA"/>
</dbReference>
<comment type="caution">
    <text evidence="7">The sequence shown here is derived from an EMBL/GenBank/DDBJ whole genome shotgun (WGS) entry which is preliminary data.</text>
</comment>
<dbReference type="PROSITE" id="PS50240">
    <property type="entry name" value="TRYPSIN_DOM"/>
    <property type="match status" value="1"/>
</dbReference>
<feature type="domain" description="Peptidase S1" evidence="6">
    <location>
        <begin position="33"/>
        <end position="273"/>
    </location>
</feature>
<evidence type="ECO:0000259" key="6">
    <source>
        <dbReference type="PROSITE" id="PS50240"/>
    </source>
</evidence>
<dbReference type="PRINTS" id="PR00722">
    <property type="entry name" value="CHYMOTRYPSIN"/>
</dbReference>
<keyword evidence="4" id="KW-0472">Membrane</keyword>
<dbReference type="FunFam" id="2.40.10.10:FF:000068">
    <property type="entry name" value="transmembrane protease serine 2"/>
    <property type="match status" value="1"/>
</dbReference>
<dbReference type="SMART" id="SM00020">
    <property type="entry name" value="Tryp_SPc"/>
    <property type="match status" value="1"/>
</dbReference>
<dbReference type="PROSITE" id="PS00135">
    <property type="entry name" value="TRYPSIN_SER"/>
    <property type="match status" value="1"/>
</dbReference>
<evidence type="ECO:0000256" key="2">
    <source>
        <dbReference type="ARBA" id="ARBA00023157"/>
    </source>
</evidence>
<dbReference type="SUPFAM" id="SSF50494">
    <property type="entry name" value="Trypsin-like serine proteases"/>
    <property type="match status" value="1"/>
</dbReference>
<accession>A0A544C7N6</accession>
<dbReference type="AlphaFoldDB" id="A0A544C7N6"/>
<dbReference type="EMBL" id="VIOS01000023">
    <property type="protein sequence ID" value="TQP14637.1"/>
    <property type="molecule type" value="Genomic_DNA"/>
</dbReference>
<dbReference type="InterPro" id="IPR001254">
    <property type="entry name" value="Trypsin_dom"/>
</dbReference>
<dbReference type="Gene3D" id="2.60.40.10">
    <property type="entry name" value="Immunoglobulins"/>
    <property type="match status" value="1"/>
</dbReference>